<reference evidence="1 2" key="1">
    <citation type="journal article" date="2021" name="bioRxiv">
        <title>Chromosome-scale and haplotype-resolved genome assembly of a tetraploid potato cultivar.</title>
        <authorList>
            <person name="Sun H."/>
            <person name="Jiao W.-B."/>
            <person name="Krause K."/>
            <person name="Campoy J.A."/>
            <person name="Goel M."/>
            <person name="Folz-Donahue K."/>
            <person name="Kukat C."/>
            <person name="Huettel B."/>
            <person name="Schneeberger K."/>
        </authorList>
    </citation>
    <scope>NUCLEOTIDE SEQUENCE [LARGE SCALE GENOMIC DNA]</scope>
    <source>
        <strain evidence="1">SolTubOtavaFocal</strain>
        <tissue evidence="1">Leaves</tissue>
    </source>
</reference>
<proteinExistence type="predicted"/>
<dbReference type="Proteomes" id="UP000826656">
    <property type="component" value="Unassembled WGS sequence"/>
</dbReference>
<keyword evidence="2" id="KW-1185">Reference proteome</keyword>
<organism evidence="1 2">
    <name type="scientific">Solanum tuberosum</name>
    <name type="common">Potato</name>
    <dbReference type="NCBI Taxonomy" id="4113"/>
    <lineage>
        <taxon>Eukaryota</taxon>
        <taxon>Viridiplantae</taxon>
        <taxon>Streptophyta</taxon>
        <taxon>Embryophyta</taxon>
        <taxon>Tracheophyta</taxon>
        <taxon>Spermatophyta</taxon>
        <taxon>Magnoliopsida</taxon>
        <taxon>eudicotyledons</taxon>
        <taxon>Gunneridae</taxon>
        <taxon>Pentapetalae</taxon>
        <taxon>asterids</taxon>
        <taxon>lamiids</taxon>
        <taxon>Solanales</taxon>
        <taxon>Solanaceae</taxon>
        <taxon>Solanoideae</taxon>
        <taxon>Solaneae</taxon>
        <taxon>Solanum</taxon>
    </lineage>
</organism>
<evidence type="ECO:0000313" key="2">
    <source>
        <dbReference type="Proteomes" id="UP000826656"/>
    </source>
</evidence>
<accession>A0ABQ7V4Y8</accession>
<comment type="caution">
    <text evidence="1">The sequence shown here is derived from an EMBL/GenBank/DDBJ whole genome shotgun (WGS) entry which is preliminary data.</text>
</comment>
<protein>
    <submittedName>
        <fullName evidence="1">Uncharacterized protein</fullName>
    </submittedName>
</protein>
<evidence type="ECO:0000313" key="1">
    <source>
        <dbReference type="EMBL" id="KAH0759121.1"/>
    </source>
</evidence>
<dbReference type="EMBL" id="JAIVGD010000015">
    <property type="protein sequence ID" value="KAH0759121.1"/>
    <property type="molecule type" value="Genomic_DNA"/>
</dbReference>
<sequence>MNPSLVRFAGIVGAAVRERWVSGGQVSWWVKGRYLTDFAGVSLEQGRLSSIAIRGGFVRGASSEKMESRQWCWVSVLGVYGCWN</sequence>
<gene>
    <name evidence="1" type="ORF">KY290_022614</name>
</gene>
<name>A0ABQ7V4Y8_SOLTU</name>